<keyword evidence="3" id="KW-0378">Hydrolase</keyword>
<dbReference type="KEGG" id="ipa:Isop_3434"/>
<dbReference type="RefSeq" id="WP_013566280.1">
    <property type="nucleotide sequence ID" value="NC_014962.1"/>
</dbReference>
<dbReference type="Pfam" id="PF00149">
    <property type="entry name" value="Metallophos"/>
    <property type="match status" value="1"/>
</dbReference>
<gene>
    <name evidence="7" type="ordered locus">Isop_3434</name>
</gene>
<evidence type="ECO:0000313" key="8">
    <source>
        <dbReference type="Proteomes" id="UP000008631"/>
    </source>
</evidence>
<proteinExistence type="predicted"/>
<dbReference type="PANTHER" id="PTHR11668">
    <property type="entry name" value="SERINE/THREONINE PROTEIN PHOSPHATASE"/>
    <property type="match status" value="1"/>
</dbReference>
<accession>E8R6U0</accession>
<keyword evidence="4" id="KW-0904">Protein phosphatase</keyword>
<dbReference type="EMBL" id="CP002353">
    <property type="protein sequence ID" value="ADV63992.1"/>
    <property type="molecule type" value="Genomic_DNA"/>
</dbReference>
<dbReference type="GO" id="GO:0005737">
    <property type="term" value="C:cytoplasm"/>
    <property type="evidence" value="ECO:0007669"/>
    <property type="project" value="TreeGrafter"/>
</dbReference>
<dbReference type="GO" id="GO:0004722">
    <property type="term" value="F:protein serine/threonine phosphatase activity"/>
    <property type="evidence" value="ECO:0007669"/>
    <property type="project" value="UniProtKB-EC"/>
</dbReference>
<evidence type="ECO:0000259" key="6">
    <source>
        <dbReference type="Pfam" id="PF00149"/>
    </source>
</evidence>
<evidence type="ECO:0000313" key="7">
    <source>
        <dbReference type="EMBL" id="ADV63992.1"/>
    </source>
</evidence>
<dbReference type="eggNOG" id="COG0639">
    <property type="taxonomic scope" value="Bacteria"/>
</dbReference>
<feature type="domain" description="Calcineurin-like phosphoesterase" evidence="6">
    <location>
        <begin position="39"/>
        <end position="241"/>
    </location>
</feature>
<sequence length="285" mass="31879">MILETDKLLPLIRRAATLFRGTPGRKGAIVHLDDSVEEVMVVGDLHGNLAGFARALRKADLEHHPHRHLVLQELVHGKTMYPEEGGDQSHQLVDAVCALKCRHPRQVHLILGNHELAEVTGRRIAKGGNLLNELFFRGLTTAHHDRAAEVHRAYQELFTSLPVMVRAPNRILICHTIPEESDFETFNPTVLETGRWTLADAQRGGTIYALTWGRDFRPETVDRFAHIMDADLFINGHTPCPDTGFQSPNHRQLIIDGTLAQPAYCLFPTGQPLTLDDLVQRAAFA</sequence>
<dbReference type="EC" id="3.1.3.16" evidence="1"/>
<keyword evidence="8" id="KW-1185">Reference proteome</keyword>
<organism evidence="7 8">
    <name type="scientific">Isosphaera pallida (strain ATCC 43644 / DSM 9630 / IS1B)</name>
    <dbReference type="NCBI Taxonomy" id="575540"/>
    <lineage>
        <taxon>Bacteria</taxon>
        <taxon>Pseudomonadati</taxon>
        <taxon>Planctomycetota</taxon>
        <taxon>Planctomycetia</taxon>
        <taxon>Isosphaerales</taxon>
        <taxon>Isosphaeraceae</taxon>
        <taxon>Isosphaera</taxon>
    </lineage>
</organism>
<dbReference type="PANTHER" id="PTHR11668:SF300">
    <property type="entry name" value="SERINE_THREONINE-PROTEIN PHOSPHATASE"/>
    <property type="match status" value="1"/>
</dbReference>
<keyword evidence="2" id="KW-0479">Metal-binding</keyword>
<name>E8R6U0_ISOPI</name>
<dbReference type="Gene3D" id="3.60.21.10">
    <property type="match status" value="1"/>
</dbReference>
<reference key="1">
    <citation type="submission" date="2010-11" db="EMBL/GenBank/DDBJ databases">
        <title>The complete sequence of chromosome of Isophaera pallida ATCC 43644.</title>
        <authorList>
            <consortium name="US DOE Joint Genome Institute (JGI-PGF)"/>
            <person name="Lucas S."/>
            <person name="Copeland A."/>
            <person name="Lapidus A."/>
            <person name="Bruce D."/>
            <person name="Goodwin L."/>
            <person name="Pitluck S."/>
            <person name="Kyrpides N."/>
            <person name="Mavromatis K."/>
            <person name="Pagani I."/>
            <person name="Ivanova N."/>
            <person name="Saunders E."/>
            <person name="Brettin T."/>
            <person name="Detter J.C."/>
            <person name="Han C."/>
            <person name="Tapia R."/>
            <person name="Land M."/>
            <person name="Hauser L."/>
            <person name="Markowitz V."/>
            <person name="Cheng J.-F."/>
            <person name="Hugenholtz P."/>
            <person name="Woyke T."/>
            <person name="Wu D."/>
            <person name="Eisen J.A."/>
        </authorList>
    </citation>
    <scope>NUCLEOTIDE SEQUENCE</scope>
    <source>
        <strain>ATCC 43644</strain>
    </source>
</reference>
<evidence type="ECO:0000256" key="5">
    <source>
        <dbReference type="ARBA" id="ARBA00023211"/>
    </source>
</evidence>
<dbReference type="InParanoid" id="E8R6U0"/>
<evidence type="ECO:0000256" key="4">
    <source>
        <dbReference type="ARBA" id="ARBA00022912"/>
    </source>
</evidence>
<dbReference type="HOGENOM" id="CLU_932749_0_0_0"/>
<dbReference type="InterPro" id="IPR029052">
    <property type="entry name" value="Metallo-depent_PP-like"/>
</dbReference>
<dbReference type="InterPro" id="IPR004843">
    <property type="entry name" value="Calcineurin-like_PHP"/>
</dbReference>
<keyword evidence="5" id="KW-0464">Manganese</keyword>
<dbReference type="Proteomes" id="UP000008631">
    <property type="component" value="Chromosome"/>
</dbReference>
<evidence type="ECO:0000256" key="2">
    <source>
        <dbReference type="ARBA" id="ARBA00022723"/>
    </source>
</evidence>
<evidence type="ECO:0000256" key="1">
    <source>
        <dbReference type="ARBA" id="ARBA00013081"/>
    </source>
</evidence>
<dbReference type="AlphaFoldDB" id="E8R6U0"/>
<reference evidence="7 8" key="2">
    <citation type="journal article" date="2011" name="Stand. Genomic Sci.">
        <title>Complete genome sequence of Isosphaera pallida type strain (IS1B).</title>
        <authorList>
            <consortium name="US DOE Joint Genome Institute (JGI-PGF)"/>
            <person name="Goker M."/>
            <person name="Cleland D."/>
            <person name="Saunders E."/>
            <person name="Lapidus A."/>
            <person name="Nolan M."/>
            <person name="Lucas S."/>
            <person name="Hammon N."/>
            <person name="Deshpande S."/>
            <person name="Cheng J.F."/>
            <person name="Tapia R."/>
            <person name="Han C."/>
            <person name="Goodwin L."/>
            <person name="Pitluck S."/>
            <person name="Liolios K."/>
            <person name="Pagani I."/>
            <person name="Ivanova N."/>
            <person name="Mavromatis K."/>
            <person name="Pati A."/>
            <person name="Chen A."/>
            <person name="Palaniappan K."/>
            <person name="Land M."/>
            <person name="Hauser L."/>
            <person name="Chang Y.J."/>
            <person name="Jeffries C.D."/>
            <person name="Detter J.C."/>
            <person name="Beck B."/>
            <person name="Woyke T."/>
            <person name="Bristow J."/>
            <person name="Eisen J.A."/>
            <person name="Markowitz V."/>
            <person name="Hugenholtz P."/>
            <person name="Kyrpides N.C."/>
            <person name="Klenk H.P."/>
        </authorList>
    </citation>
    <scope>NUCLEOTIDE SEQUENCE [LARGE SCALE GENOMIC DNA]</scope>
    <source>
        <strain evidence="8">ATCC 43644 / DSM 9630 / IS1B</strain>
    </source>
</reference>
<dbReference type="GO" id="GO:0046872">
    <property type="term" value="F:metal ion binding"/>
    <property type="evidence" value="ECO:0007669"/>
    <property type="project" value="UniProtKB-KW"/>
</dbReference>
<dbReference type="SUPFAM" id="SSF56300">
    <property type="entry name" value="Metallo-dependent phosphatases"/>
    <property type="match status" value="1"/>
</dbReference>
<dbReference type="InterPro" id="IPR050341">
    <property type="entry name" value="PP1_catalytic_subunit"/>
</dbReference>
<protein>
    <recommendedName>
        <fullName evidence="1">protein-serine/threonine phosphatase</fullName>
        <ecNumber evidence="1">3.1.3.16</ecNumber>
    </recommendedName>
</protein>
<dbReference type="STRING" id="575540.Isop_3434"/>
<evidence type="ECO:0000256" key="3">
    <source>
        <dbReference type="ARBA" id="ARBA00022801"/>
    </source>
</evidence>